<dbReference type="GO" id="GO:0043565">
    <property type="term" value="F:sequence-specific DNA binding"/>
    <property type="evidence" value="ECO:0007669"/>
    <property type="project" value="InterPro"/>
</dbReference>
<proteinExistence type="predicted"/>
<dbReference type="InterPro" id="IPR018062">
    <property type="entry name" value="HTH_AraC-typ_CS"/>
</dbReference>
<dbReference type="PRINTS" id="PR00032">
    <property type="entry name" value="HTHARAC"/>
</dbReference>
<accession>A0A7H9BJT4</accession>
<dbReference type="EMBL" id="CP058627">
    <property type="protein sequence ID" value="QLG88843.1"/>
    <property type="molecule type" value="Genomic_DNA"/>
</dbReference>
<evidence type="ECO:0000256" key="2">
    <source>
        <dbReference type="ARBA" id="ARBA00023125"/>
    </source>
</evidence>
<keyword evidence="1" id="KW-0805">Transcription regulation</keyword>
<dbReference type="SUPFAM" id="SSF46689">
    <property type="entry name" value="Homeodomain-like"/>
    <property type="match status" value="2"/>
</dbReference>
<evidence type="ECO:0000256" key="3">
    <source>
        <dbReference type="ARBA" id="ARBA00023163"/>
    </source>
</evidence>
<dbReference type="InterPro" id="IPR020449">
    <property type="entry name" value="Tscrpt_reg_AraC-type_HTH"/>
</dbReference>
<name>A0A7H9BJT4_9NEIS</name>
<dbReference type="Pfam" id="PF12833">
    <property type="entry name" value="HTH_18"/>
    <property type="match status" value="1"/>
</dbReference>
<organism evidence="5 6">
    <name type="scientific">Chitinibacter bivalviorum</name>
    <dbReference type="NCBI Taxonomy" id="2739434"/>
    <lineage>
        <taxon>Bacteria</taxon>
        <taxon>Pseudomonadati</taxon>
        <taxon>Pseudomonadota</taxon>
        <taxon>Betaproteobacteria</taxon>
        <taxon>Neisseriales</taxon>
        <taxon>Chitinibacteraceae</taxon>
        <taxon>Chitinibacter</taxon>
    </lineage>
</organism>
<sequence length="304" mass="35366">MSNFEYGVPERRIHSLINRLEMRLAEPIRLDELARQACYSVHHFDRVFGDHVGQTPMDYLRRRRLQRACMRVRYEKTAITQIAHATGFSSDSAFAKTFKQYFGYSARDWRQGAWRSYMDSTAVVSNQVNAELMQQADAWYASREPFRIDVAQRIQVRELATSQYLYRSWRLMLGWAQIGAAVDQTIADGEKLGLGGLQCVWLEREDGGLIRVDHRLCEFGFIIDPRSELVSRDFPDFIRGQIAGGLYACLPYVNEMPLSRWMHEDWLEQQSVYVFDGRRPYIELSKCIDGQIIGQLLMPIQRAC</sequence>
<evidence type="ECO:0000259" key="4">
    <source>
        <dbReference type="PROSITE" id="PS01124"/>
    </source>
</evidence>
<evidence type="ECO:0000313" key="5">
    <source>
        <dbReference type="EMBL" id="QLG88843.1"/>
    </source>
</evidence>
<dbReference type="Gene3D" id="1.10.10.60">
    <property type="entry name" value="Homeodomain-like"/>
    <property type="match status" value="2"/>
</dbReference>
<keyword evidence="3" id="KW-0804">Transcription</keyword>
<protein>
    <submittedName>
        <fullName evidence="5">Helix-turn-helix transcriptional regulator</fullName>
    </submittedName>
</protein>
<evidence type="ECO:0000313" key="6">
    <source>
        <dbReference type="Proteomes" id="UP000509597"/>
    </source>
</evidence>
<dbReference type="KEGG" id="chiz:HQ393_11690"/>
<dbReference type="GO" id="GO:0003700">
    <property type="term" value="F:DNA-binding transcription factor activity"/>
    <property type="evidence" value="ECO:0007669"/>
    <property type="project" value="InterPro"/>
</dbReference>
<dbReference type="PROSITE" id="PS00041">
    <property type="entry name" value="HTH_ARAC_FAMILY_1"/>
    <property type="match status" value="1"/>
</dbReference>
<evidence type="ECO:0000256" key="1">
    <source>
        <dbReference type="ARBA" id="ARBA00023015"/>
    </source>
</evidence>
<dbReference type="PANTHER" id="PTHR46796:SF13">
    <property type="entry name" value="HTH-TYPE TRANSCRIPTIONAL ACTIVATOR RHAS"/>
    <property type="match status" value="1"/>
</dbReference>
<dbReference type="SMART" id="SM00342">
    <property type="entry name" value="HTH_ARAC"/>
    <property type="match status" value="1"/>
</dbReference>
<feature type="domain" description="HTH araC/xylS-type" evidence="4">
    <location>
        <begin position="14"/>
        <end position="112"/>
    </location>
</feature>
<dbReference type="PROSITE" id="PS01124">
    <property type="entry name" value="HTH_ARAC_FAMILY_2"/>
    <property type="match status" value="1"/>
</dbReference>
<gene>
    <name evidence="5" type="ORF">HQ393_11690</name>
</gene>
<dbReference type="InterPro" id="IPR050204">
    <property type="entry name" value="AraC_XylS_family_regulators"/>
</dbReference>
<dbReference type="Proteomes" id="UP000509597">
    <property type="component" value="Chromosome"/>
</dbReference>
<keyword evidence="2" id="KW-0238">DNA-binding</keyword>
<reference evidence="5 6" key="1">
    <citation type="submission" date="2020-07" db="EMBL/GenBank/DDBJ databases">
        <title>Complete genome sequence of Chitinibacter sp. 2T18.</title>
        <authorList>
            <person name="Bae J.-W."/>
            <person name="Choi J.-W."/>
        </authorList>
    </citation>
    <scope>NUCLEOTIDE SEQUENCE [LARGE SCALE GENOMIC DNA]</scope>
    <source>
        <strain evidence="5 6">2T18</strain>
    </source>
</reference>
<dbReference type="RefSeq" id="WP_179355346.1">
    <property type="nucleotide sequence ID" value="NZ_CP058627.1"/>
</dbReference>
<dbReference type="PANTHER" id="PTHR46796">
    <property type="entry name" value="HTH-TYPE TRANSCRIPTIONAL ACTIVATOR RHAS-RELATED"/>
    <property type="match status" value="1"/>
</dbReference>
<dbReference type="InterPro" id="IPR018060">
    <property type="entry name" value="HTH_AraC"/>
</dbReference>
<dbReference type="InterPro" id="IPR009057">
    <property type="entry name" value="Homeodomain-like_sf"/>
</dbReference>
<dbReference type="AlphaFoldDB" id="A0A7H9BJT4"/>
<keyword evidence="6" id="KW-1185">Reference proteome</keyword>